<evidence type="ECO:0000313" key="2">
    <source>
        <dbReference type="Proteomes" id="UP000519158"/>
    </source>
</evidence>
<gene>
    <name evidence="1" type="ORF">F0234_09145</name>
</gene>
<organism evidence="1 2">
    <name type="scientific">Vibrio splendidus</name>
    <dbReference type="NCBI Taxonomy" id="29497"/>
    <lineage>
        <taxon>Bacteria</taxon>
        <taxon>Pseudomonadati</taxon>
        <taxon>Pseudomonadota</taxon>
        <taxon>Gammaproteobacteria</taxon>
        <taxon>Vibrionales</taxon>
        <taxon>Vibrionaceae</taxon>
        <taxon>Vibrio</taxon>
    </lineage>
</organism>
<name>A0A7Y4D5U7_VIBSP</name>
<evidence type="ECO:0008006" key="3">
    <source>
        <dbReference type="Google" id="ProtNLM"/>
    </source>
</evidence>
<accession>A0A7Y4D5U7</accession>
<dbReference type="AlphaFoldDB" id="A0A7Y4D5U7"/>
<comment type="caution">
    <text evidence="1">The sequence shown here is derived from an EMBL/GenBank/DDBJ whole genome shotgun (WGS) entry which is preliminary data.</text>
</comment>
<dbReference type="EMBL" id="VTXL01000006">
    <property type="protein sequence ID" value="NOJ12924.1"/>
    <property type="molecule type" value="Genomic_DNA"/>
</dbReference>
<evidence type="ECO:0000313" key="1">
    <source>
        <dbReference type="EMBL" id="NOJ12924.1"/>
    </source>
</evidence>
<proteinExistence type="predicted"/>
<sequence length="302" mass="34449">MKFNKEAYERKFDIAIYGLGYESRSTAAFKKFSIRAKKNIVIGYETNKEAVRYNENKTYFLDHEVLLFENDCTSIIKTVRDTVLELLKDVENPKIFLDITVMSRHRMASIIYNLLSDLKEKSLVTVCYNLSYFVEPPEGIQPVKKLGPIIDELCGDLGSLSMPTSVVFGLGYEEHKALGVYNYYDADYSYAFIPQNQFSDFESEVRKNNAPLLNAISEKNSFTYDVTNPYATYVDLKSLMISLTDVSRTILVPLGPKIFAAISVILGKELHPKLPIWRVSSLHSEEPVERTSHKEVLFSVTI</sequence>
<dbReference type="Proteomes" id="UP000519158">
    <property type="component" value="Unassembled WGS sequence"/>
</dbReference>
<protein>
    <recommendedName>
        <fullName evidence="3">SMODS-associated and fused to various effectors domain-containing protein</fullName>
    </recommendedName>
</protein>
<reference evidence="1 2" key="1">
    <citation type="submission" date="2019-09" db="EMBL/GenBank/DDBJ databases">
        <title>Draft genome sequencing and comparative genomics of hatchery-associated Vibrios.</title>
        <authorList>
            <person name="Kehlet-Delgado H."/>
            <person name="Mueller R.S."/>
        </authorList>
    </citation>
    <scope>NUCLEOTIDE SEQUENCE [LARGE SCALE GENOMIC DNA]</scope>
    <source>
        <strain evidence="1 2">99-70-13A3</strain>
    </source>
</reference>
<dbReference type="RefSeq" id="WP_171328615.1">
    <property type="nucleotide sequence ID" value="NZ_CAWPOP010000046.1"/>
</dbReference>